<dbReference type="EMBL" id="GIFC01013567">
    <property type="protein sequence ID" value="MXU95650.1"/>
    <property type="molecule type" value="Transcribed_RNA"/>
</dbReference>
<accession>A0A6B0V0B3</accession>
<evidence type="ECO:0000256" key="1">
    <source>
        <dbReference type="SAM" id="MobiDB-lite"/>
    </source>
</evidence>
<feature type="region of interest" description="Disordered" evidence="1">
    <location>
        <begin position="156"/>
        <end position="175"/>
    </location>
</feature>
<evidence type="ECO:0000313" key="2">
    <source>
        <dbReference type="EMBL" id="MXU95650.1"/>
    </source>
</evidence>
<name>A0A6B0V0B3_IXORI</name>
<organism evidence="2">
    <name type="scientific">Ixodes ricinus</name>
    <name type="common">Common tick</name>
    <name type="synonym">Acarus ricinus</name>
    <dbReference type="NCBI Taxonomy" id="34613"/>
    <lineage>
        <taxon>Eukaryota</taxon>
        <taxon>Metazoa</taxon>
        <taxon>Ecdysozoa</taxon>
        <taxon>Arthropoda</taxon>
        <taxon>Chelicerata</taxon>
        <taxon>Arachnida</taxon>
        <taxon>Acari</taxon>
        <taxon>Parasitiformes</taxon>
        <taxon>Ixodida</taxon>
        <taxon>Ixodoidea</taxon>
        <taxon>Ixodidae</taxon>
        <taxon>Ixodinae</taxon>
        <taxon>Ixodes</taxon>
    </lineage>
</organism>
<dbReference type="AlphaFoldDB" id="A0A6B0V0B3"/>
<proteinExistence type="predicted"/>
<protein>
    <submittedName>
        <fullName evidence="2">Uncharacterized protein</fullName>
    </submittedName>
</protein>
<sequence length="191" mass="20637">MTVRMSRVGRGLCSISCCITTASTSWVYTCFSAKHSDVALMTVLTSHLEGSILCRATNSSAGVTGLVKLAVDSTWLPNRRLNTSLTTMGFSLMSLGRAAITSFFDSPLSTGMRKRTSETRLWYRSRTRATSSAEGGVLSVRMWMIRVTSVSAPLGQFSTSSRSSGDDMPIPFTGPSSPRRMVRLISAMAPT</sequence>
<reference evidence="2" key="1">
    <citation type="submission" date="2019-12" db="EMBL/GenBank/DDBJ databases">
        <title>An insight into the sialome of adult female Ixodes ricinus ticks feeding for 6 days.</title>
        <authorList>
            <person name="Perner J."/>
            <person name="Ribeiro J.M.C."/>
        </authorList>
    </citation>
    <scope>NUCLEOTIDE SEQUENCE</scope>
    <source>
        <strain evidence="2">Semi-engorged</strain>
        <tissue evidence="2">Salivary glands</tissue>
    </source>
</reference>